<evidence type="ECO:0000313" key="1">
    <source>
        <dbReference type="EMBL" id="MBD8027886.1"/>
    </source>
</evidence>
<dbReference type="Pfam" id="PF10842">
    <property type="entry name" value="DUF2642"/>
    <property type="match status" value="1"/>
</dbReference>
<keyword evidence="2" id="KW-1185">Reference proteome</keyword>
<evidence type="ECO:0000313" key="2">
    <source>
        <dbReference type="Proteomes" id="UP000640930"/>
    </source>
</evidence>
<name>A0ABR8XFA0_9BACL</name>
<comment type="caution">
    <text evidence="1">The sequence shown here is derived from an EMBL/GenBank/DDBJ whole genome shotgun (WGS) entry which is preliminary data.</text>
</comment>
<dbReference type="Proteomes" id="UP000640930">
    <property type="component" value="Unassembled WGS sequence"/>
</dbReference>
<organism evidence="1 2">
    <name type="scientific">Ureibacillus galli</name>
    <dbReference type="NCBI Taxonomy" id="2762222"/>
    <lineage>
        <taxon>Bacteria</taxon>
        <taxon>Bacillati</taxon>
        <taxon>Bacillota</taxon>
        <taxon>Bacilli</taxon>
        <taxon>Bacillales</taxon>
        <taxon>Caryophanaceae</taxon>
        <taxon>Ureibacillus</taxon>
    </lineage>
</organism>
<dbReference type="RefSeq" id="WP_191708306.1">
    <property type="nucleotide sequence ID" value="NZ_JACSQA010000026.1"/>
</dbReference>
<accession>A0ABR8XFA0</accession>
<proteinExistence type="predicted"/>
<dbReference type="InterPro" id="IPR020139">
    <property type="entry name" value="DUF2642"/>
</dbReference>
<sequence>MWQLRSILSPLEGMTVDITTEYSTVSGILIEVKADYIVLRTTADLVYIPLASIKSVAY</sequence>
<reference evidence="1 2" key="1">
    <citation type="submission" date="2020-08" db="EMBL/GenBank/DDBJ databases">
        <title>A Genomic Blueprint of the Chicken Gut Microbiome.</title>
        <authorList>
            <person name="Gilroy R."/>
            <person name="Ravi A."/>
            <person name="Getino M."/>
            <person name="Pursley I."/>
            <person name="Horton D.L."/>
            <person name="Alikhan N.-F."/>
            <person name="Baker D."/>
            <person name="Gharbi K."/>
            <person name="Hall N."/>
            <person name="Watson M."/>
            <person name="Adriaenssens E.M."/>
            <person name="Foster-Nyarko E."/>
            <person name="Jarju S."/>
            <person name="Secka A."/>
            <person name="Antonio M."/>
            <person name="Oren A."/>
            <person name="Chaudhuri R."/>
            <person name="La Ragione R.M."/>
            <person name="Hildebrand F."/>
            <person name="Pallen M.J."/>
        </authorList>
    </citation>
    <scope>NUCLEOTIDE SEQUENCE [LARGE SCALE GENOMIC DNA]</scope>
    <source>
        <strain evidence="1 2">Re31</strain>
    </source>
</reference>
<dbReference type="EMBL" id="JACSQA010000026">
    <property type="protein sequence ID" value="MBD8027886.1"/>
    <property type="molecule type" value="Genomic_DNA"/>
</dbReference>
<gene>
    <name evidence="1" type="ORF">H9636_14635</name>
</gene>
<protein>
    <submittedName>
        <fullName evidence="1">DUF2642 domain-containing protein</fullName>
    </submittedName>
</protein>